<dbReference type="AlphaFoldDB" id="A0A8H5T7L2"/>
<feature type="compositionally biased region" description="Low complexity" evidence="1">
    <location>
        <begin position="261"/>
        <end position="286"/>
    </location>
</feature>
<evidence type="ECO:0000256" key="1">
    <source>
        <dbReference type="SAM" id="MobiDB-lite"/>
    </source>
</evidence>
<accession>A0A8H5T7L2</accession>
<name>A0A8H5T7L2_FUSHE</name>
<dbReference type="EMBL" id="JAAGWQ010000143">
    <property type="protein sequence ID" value="KAF5663652.1"/>
    <property type="molecule type" value="Genomic_DNA"/>
</dbReference>
<keyword evidence="3" id="KW-1185">Reference proteome</keyword>
<dbReference type="OrthoDB" id="5037593at2759"/>
<evidence type="ECO:0000313" key="3">
    <source>
        <dbReference type="Proteomes" id="UP000567885"/>
    </source>
</evidence>
<feature type="compositionally biased region" description="Polar residues" evidence="1">
    <location>
        <begin position="235"/>
        <end position="256"/>
    </location>
</feature>
<comment type="caution">
    <text evidence="2">The sequence shown here is derived from an EMBL/GenBank/DDBJ whole genome shotgun (WGS) entry which is preliminary data.</text>
</comment>
<feature type="compositionally biased region" description="Polar residues" evidence="1">
    <location>
        <begin position="14"/>
        <end position="24"/>
    </location>
</feature>
<feature type="region of interest" description="Disordered" evidence="1">
    <location>
        <begin position="1"/>
        <end position="29"/>
    </location>
</feature>
<feature type="region of interest" description="Disordered" evidence="1">
    <location>
        <begin position="235"/>
        <end position="327"/>
    </location>
</feature>
<evidence type="ECO:0000313" key="2">
    <source>
        <dbReference type="EMBL" id="KAF5663652.1"/>
    </source>
</evidence>
<organism evidence="2 3">
    <name type="scientific">Fusarium heterosporum</name>
    <dbReference type="NCBI Taxonomy" id="42747"/>
    <lineage>
        <taxon>Eukaryota</taxon>
        <taxon>Fungi</taxon>
        <taxon>Dikarya</taxon>
        <taxon>Ascomycota</taxon>
        <taxon>Pezizomycotina</taxon>
        <taxon>Sordariomycetes</taxon>
        <taxon>Hypocreomycetidae</taxon>
        <taxon>Hypocreales</taxon>
        <taxon>Nectriaceae</taxon>
        <taxon>Fusarium</taxon>
        <taxon>Fusarium heterosporum species complex</taxon>
    </lineage>
</organism>
<reference evidence="2 3" key="1">
    <citation type="submission" date="2020-05" db="EMBL/GenBank/DDBJ databases">
        <title>Identification and distribution of gene clusters putatively required for synthesis of sphingolipid metabolism inhibitors in phylogenetically diverse species of the filamentous fungus Fusarium.</title>
        <authorList>
            <person name="Kim H.-S."/>
            <person name="Busman M."/>
            <person name="Brown D.W."/>
            <person name="Divon H."/>
            <person name="Uhlig S."/>
            <person name="Proctor R.H."/>
        </authorList>
    </citation>
    <scope>NUCLEOTIDE SEQUENCE [LARGE SCALE GENOMIC DNA]</scope>
    <source>
        <strain evidence="2 3">NRRL 20693</strain>
    </source>
</reference>
<proteinExistence type="predicted"/>
<gene>
    <name evidence="2" type="ORF">FHETE_7357</name>
</gene>
<dbReference type="Proteomes" id="UP000567885">
    <property type="component" value="Unassembled WGS sequence"/>
</dbReference>
<protein>
    <submittedName>
        <fullName evidence="2">Uncharacterized protein</fullName>
    </submittedName>
</protein>
<sequence>MSTAIVPSLPPRSSAGNINVSRGTLVNPRHMHHDNPIQNILKTPPTSSHHEPCARTLSCNWQIINCNSIEQENMNFMLSVLQESFPSDVCVQPARLLDVQFPSFNLKNGSKRFIAPILDAADQGQWSLVHATYQDEDWQQRIPRHVTVQYYDPCYSQGRSKAVKEKLNSWIERDHGEDMGLRFVEAKGPVDPESPDMSGMHIIMAACEFARFAMVKSKSKYWDRDPKTFLEASLQQQTHNSPPCQTNTIEPDSNESMRLASPSSDQQQEQQSPHPSISLSTASTTPPTSPVAGQSSKTHAISPEADDSLSESCSEPNSKRRRVEDKHSPLFNFTGKMKEAARSFRDDGLPGVYVLQRERENCYDELFGKRQALRKMEEVLGICDTQYTLRKQEYGHCDQECKATQADITKAEKAINSFLSKLPSLSSLEIEVDVTDMDLVQAMSTTLEVNMVNPLRDKFRDKLNRKRKVGQMLESMRKVCIERQNDVDKFKEEEKLIEEQSREACQREEFAAMLESFAKKSLAFNQAWETIEGKECRNWYEAFCERRAQA</sequence>